<dbReference type="PANTHER" id="PTHR13235:SF2">
    <property type="entry name" value="SINGLE-STRAND SELECTIVE MONOFUNCTIONAL URACIL DNA GLYCOSYLASE"/>
    <property type="match status" value="1"/>
</dbReference>
<dbReference type="GO" id="GO:0017065">
    <property type="term" value="F:single-strand selective uracil DNA N-glycosylase activity"/>
    <property type="evidence" value="ECO:0007669"/>
    <property type="project" value="InterPro"/>
</dbReference>
<proteinExistence type="inferred from homology"/>
<dbReference type="AlphaFoldDB" id="A0A518CWD5"/>
<comment type="similarity">
    <text evidence="1">Belongs to the uracil-DNA glycosylase (UDG) superfamily. SMUG1 family.</text>
</comment>
<keyword evidence="9" id="KW-1185">Reference proteome</keyword>
<dbReference type="SUPFAM" id="SSF52141">
    <property type="entry name" value="Uracil-DNA glycosylase-like"/>
    <property type="match status" value="1"/>
</dbReference>
<dbReference type="FunFam" id="3.40.470.10:FF:000005">
    <property type="entry name" value="Single-strand selective monofunctional uracil DNA glycosylase"/>
    <property type="match status" value="1"/>
</dbReference>
<keyword evidence="5" id="KW-0234">DNA repair</keyword>
<dbReference type="InterPro" id="IPR005122">
    <property type="entry name" value="Uracil-DNA_glycosylase-like"/>
</dbReference>
<feature type="compositionally biased region" description="Low complexity" evidence="6">
    <location>
        <begin position="1"/>
        <end position="13"/>
    </location>
</feature>
<dbReference type="GO" id="GO:0006284">
    <property type="term" value="P:base-excision repair"/>
    <property type="evidence" value="ECO:0007669"/>
    <property type="project" value="InterPro"/>
</dbReference>
<name>A0A518CWD5_9BACT</name>
<keyword evidence="2" id="KW-0227">DNA damage</keyword>
<evidence type="ECO:0000313" key="9">
    <source>
        <dbReference type="Proteomes" id="UP000319342"/>
    </source>
</evidence>
<evidence type="ECO:0000256" key="5">
    <source>
        <dbReference type="ARBA" id="ARBA00023204"/>
    </source>
</evidence>
<dbReference type="CDD" id="cd19374">
    <property type="entry name" value="UDG-F3_SMUG1-like"/>
    <property type="match status" value="1"/>
</dbReference>
<dbReference type="InterPro" id="IPR036895">
    <property type="entry name" value="Uracil-DNA_glycosylase-like_sf"/>
</dbReference>
<sequence length="270" mass="29334">MSAARPRSGASRPRPGDAKSRVTKKARAELAARVQAIVDELSDAVDALAFADPVAHVYNPLDYARDASATFIERFVRPRPEAVLIGMNPGPWGMVQTGVPFGEVAAVRDWMGIDSGVVPPADQHPKRPIEGFACTRSEVSGRRVWGWAAERFGTPAAFFDRFFVWNFCPLAFMEEGGKNRTPDKLPAAEREALFEVCDRALVRMVEAIDPERVIGIGRFALDRARSAIGSESGRAFGTILHPSPASPLANRGWAPQAEAQLAALGIDLDR</sequence>
<feature type="compositionally biased region" description="Basic and acidic residues" evidence="6">
    <location>
        <begin position="14"/>
        <end position="25"/>
    </location>
</feature>
<keyword evidence="4" id="KW-0238">DNA-binding</keyword>
<dbReference type="Proteomes" id="UP000319342">
    <property type="component" value="Chromosome"/>
</dbReference>
<feature type="region of interest" description="Disordered" evidence="6">
    <location>
        <begin position="1"/>
        <end position="25"/>
    </location>
</feature>
<keyword evidence="3" id="KW-0378">Hydrolase</keyword>
<dbReference type="InterPro" id="IPR039134">
    <property type="entry name" value="SMUG1"/>
</dbReference>
<evidence type="ECO:0000256" key="2">
    <source>
        <dbReference type="ARBA" id="ARBA00022763"/>
    </source>
</evidence>
<dbReference type="EMBL" id="CP036290">
    <property type="protein sequence ID" value="QDU83537.1"/>
    <property type="molecule type" value="Genomic_DNA"/>
</dbReference>
<evidence type="ECO:0000256" key="3">
    <source>
        <dbReference type="ARBA" id="ARBA00022801"/>
    </source>
</evidence>
<dbReference type="PANTHER" id="PTHR13235">
    <property type="entry name" value="SINGLE-STRAND SELECTIVE MONOFUNCTIONAL URACIL DNA GLYCOSYLASE"/>
    <property type="match status" value="1"/>
</dbReference>
<organism evidence="8 9">
    <name type="scientific">Rohdeia mirabilis</name>
    <dbReference type="NCBI Taxonomy" id="2528008"/>
    <lineage>
        <taxon>Bacteria</taxon>
        <taxon>Pseudomonadati</taxon>
        <taxon>Planctomycetota</taxon>
        <taxon>Planctomycetia</taxon>
        <taxon>Planctomycetia incertae sedis</taxon>
        <taxon>Rohdeia</taxon>
    </lineage>
</organism>
<evidence type="ECO:0000256" key="4">
    <source>
        <dbReference type="ARBA" id="ARBA00023125"/>
    </source>
</evidence>
<dbReference type="GO" id="GO:0000703">
    <property type="term" value="F:oxidized pyrimidine nucleobase lesion DNA N-glycosylase activity"/>
    <property type="evidence" value="ECO:0007669"/>
    <property type="project" value="TreeGrafter"/>
</dbReference>
<evidence type="ECO:0000256" key="6">
    <source>
        <dbReference type="SAM" id="MobiDB-lite"/>
    </source>
</evidence>
<evidence type="ECO:0000256" key="1">
    <source>
        <dbReference type="ARBA" id="ARBA00007889"/>
    </source>
</evidence>
<feature type="domain" description="Uracil-DNA glycosylase-like" evidence="7">
    <location>
        <begin position="75"/>
        <end position="246"/>
    </location>
</feature>
<evidence type="ECO:0000259" key="7">
    <source>
        <dbReference type="Pfam" id="PF03167"/>
    </source>
</evidence>
<protein>
    <submittedName>
        <fullName evidence="8">Uracil DNA glycosylase superfamily protein</fullName>
    </submittedName>
</protein>
<reference evidence="8 9" key="1">
    <citation type="submission" date="2019-02" db="EMBL/GenBank/DDBJ databases">
        <title>Deep-cultivation of Planctomycetes and their phenomic and genomic characterization uncovers novel biology.</title>
        <authorList>
            <person name="Wiegand S."/>
            <person name="Jogler M."/>
            <person name="Boedeker C."/>
            <person name="Pinto D."/>
            <person name="Vollmers J."/>
            <person name="Rivas-Marin E."/>
            <person name="Kohn T."/>
            <person name="Peeters S.H."/>
            <person name="Heuer A."/>
            <person name="Rast P."/>
            <person name="Oberbeckmann S."/>
            <person name="Bunk B."/>
            <person name="Jeske O."/>
            <person name="Meyerdierks A."/>
            <person name="Storesund J.E."/>
            <person name="Kallscheuer N."/>
            <person name="Luecker S."/>
            <person name="Lage O.M."/>
            <person name="Pohl T."/>
            <person name="Merkel B.J."/>
            <person name="Hornburger P."/>
            <person name="Mueller R.-W."/>
            <person name="Bruemmer F."/>
            <person name="Labrenz M."/>
            <person name="Spormann A.M."/>
            <person name="Op den Camp H."/>
            <person name="Overmann J."/>
            <person name="Amann R."/>
            <person name="Jetten M.S.M."/>
            <person name="Mascher T."/>
            <person name="Medema M.H."/>
            <person name="Devos D.P."/>
            <person name="Kaster A.-K."/>
            <person name="Ovreas L."/>
            <person name="Rohde M."/>
            <person name="Galperin M.Y."/>
            <person name="Jogler C."/>
        </authorList>
    </citation>
    <scope>NUCLEOTIDE SEQUENCE [LARGE SCALE GENOMIC DNA]</scope>
    <source>
        <strain evidence="8 9">Pla163</strain>
    </source>
</reference>
<dbReference type="RefSeq" id="WP_419186264.1">
    <property type="nucleotide sequence ID" value="NZ_CP036290.1"/>
</dbReference>
<dbReference type="Pfam" id="PF03167">
    <property type="entry name" value="UDG"/>
    <property type="match status" value="1"/>
</dbReference>
<dbReference type="GO" id="GO:0003677">
    <property type="term" value="F:DNA binding"/>
    <property type="evidence" value="ECO:0007669"/>
    <property type="project" value="UniProtKB-KW"/>
</dbReference>
<accession>A0A518CWD5</accession>
<evidence type="ECO:0000313" key="8">
    <source>
        <dbReference type="EMBL" id="QDU83537.1"/>
    </source>
</evidence>
<dbReference type="Gene3D" id="3.40.470.10">
    <property type="entry name" value="Uracil-DNA glycosylase-like domain"/>
    <property type="match status" value="1"/>
</dbReference>
<gene>
    <name evidence="8" type="ORF">Pla163_06360</name>
</gene>